<sequence>MNVSYKKLISIMLALTLMISLTGCGEKNDGETVKVIESQTEAEASKTADQSDDMIEISFWHLWPEGTGAQSEAVSKVIADFEAENPNIKIIADATENETYKTKIKTAIAAGEAPDLFFSWGAGWSKSFVESGMVLPLDDYIHDGTTDKLIGGALTNFTYDGKIYGLPLTLNVGIMYCNEELFEEHGIKIPETYSELKEAVIAFREKDIVPFAAGGKDRWPVMFYHNALALKIAGAEANNSALNKMESFDTPEIVDSAAKLKELYDLGAFDEGVLGLNRDESQEPFKAGEIPMYFHGSWFAGDLEKDGVPVKGKIKVVNFPIIEGANGDPNEFYGGAVDTFMVNSKVDNLDATIKFQKYLCEHLSKEFYLFGGGLPTWKVDYDTSDINPILNQITELLDDSTGFVVWWNTFLEGEDGENHMDLLLQAMVGDITPEEFAQGMQKMNE</sequence>
<dbReference type="GO" id="GO:0015768">
    <property type="term" value="P:maltose transport"/>
    <property type="evidence" value="ECO:0007669"/>
    <property type="project" value="TreeGrafter"/>
</dbReference>
<name>A0A8J8SEK2_9FIRM</name>
<dbReference type="PANTHER" id="PTHR30061">
    <property type="entry name" value="MALTOSE-BINDING PERIPLASMIC PROTEIN"/>
    <property type="match status" value="1"/>
</dbReference>
<evidence type="ECO:0000256" key="4">
    <source>
        <dbReference type="SAM" id="SignalP"/>
    </source>
</evidence>
<comment type="similarity">
    <text evidence="1">Belongs to the bacterial solute-binding protein 1 family.</text>
</comment>
<organism evidence="5 6">
    <name type="scientific">Vallitalea guaymasensis</name>
    <dbReference type="NCBI Taxonomy" id="1185412"/>
    <lineage>
        <taxon>Bacteria</taxon>
        <taxon>Bacillati</taxon>
        <taxon>Bacillota</taxon>
        <taxon>Clostridia</taxon>
        <taxon>Lachnospirales</taxon>
        <taxon>Vallitaleaceae</taxon>
        <taxon>Vallitalea</taxon>
    </lineage>
</organism>
<dbReference type="RefSeq" id="WP_212691595.1">
    <property type="nucleotide sequence ID" value="NZ_CP058561.1"/>
</dbReference>
<evidence type="ECO:0000313" key="5">
    <source>
        <dbReference type="EMBL" id="QUH31631.1"/>
    </source>
</evidence>
<dbReference type="GO" id="GO:0055052">
    <property type="term" value="C:ATP-binding cassette (ABC) transporter complex, substrate-binding subunit-containing"/>
    <property type="evidence" value="ECO:0007669"/>
    <property type="project" value="TreeGrafter"/>
</dbReference>
<evidence type="ECO:0000256" key="1">
    <source>
        <dbReference type="ARBA" id="ARBA00008520"/>
    </source>
</evidence>
<dbReference type="Pfam" id="PF01547">
    <property type="entry name" value="SBP_bac_1"/>
    <property type="match status" value="1"/>
</dbReference>
<dbReference type="GO" id="GO:0042956">
    <property type="term" value="P:maltodextrin transmembrane transport"/>
    <property type="evidence" value="ECO:0007669"/>
    <property type="project" value="TreeGrafter"/>
</dbReference>
<dbReference type="PROSITE" id="PS51257">
    <property type="entry name" value="PROKAR_LIPOPROTEIN"/>
    <property type="match status" value="1"/>
</dbReference>
<dbReference type="PANTHER" id="PTHR30061:SF50">
    <property type="entry name" value="MALTOSE_MALTODEXTRIN-BINDING PERIPLASMIC PROTEIN"/>
    <property type="match status" value="1"/>
</dbReference>
<dbReference type="GO" id="GO:1901982">
    <property type="term" value="F:maltose binding"/>
    <property type="evidence" value="ECO:0007669"/>
    <property type="project" value="TreeGrafter"/>
</dbReference>
<dbReference type="AlphaFoldDB" id="A0A8J8SEK2"/>
<proteinExistence type="inferred from homology"/>
<dbReference type="Gene3D" id="3.40.190.10">
    <property type="entry name" value="Periplasmic binding protein-like II"/>
    <property type="match status" value="2"/>
</dbReference>
<evidence type="ECO:0000256" key="3">
    <source>
        <dbReference type="ARBA" id="ARBA00022729"/>
    </source>
</evidence>
<dbReference type="KEGG" id="vgu:HYG85_22950"/>
<feature type="chain" id="PRO_5038467483" evidence="4">
    <location>
        <begin position="23"/>
        <end position="445"/>
    </location>
</feature>
<reference evidence="5 6" key="1">
    <citation type="submission" date="2020-07" db="EMBL/GenBank/DDBJ databases">
        <title>Vallitalea guaymasensis genome.</title>
        <authorList>
            <person name="Postec A."/>
        </authorList>
    </citation>
    <scope>NUCLEOTIDE SEQUENCE [LARGE SCALE GENOMIC DNA]</scope>
    <source>
        <strain evidence="5 6">Ra1766G1</strain>
    </source>
</reference>
<gene>
    <name evidence="5" type="ORF">HYG85_22950</name>
</gene>
<evidence type="ECO:0000256" key="2">
    <source>
        <dbReference type="ARBA" id="ARBA00022448"/>
    </source>
</evidence>
<dbReference type="EMBL" id="CP058561">
    <property type="protein sequence ID" value="QUH31631.1"/>
    <property type="molecule type" value="Genomic_DNA"/>
</dbReference>
<keyword evidence="3 4" id="KW-0732">Signal</keyword>
<dbReference type="InterPro" id="IPR006059">
    <property type="entry name" value="SBP"/>
</dbReference>
<feature type="signal peptide" evidence="4">
    <location>
        <begin position="1"/>
        <end position="22"/>
    </location>
</feature>
<evidence type="ECO:0000313" key="6">
    <source>
        <dbReference type="Proteomes" id="UP000677305"/>
    </source>
</evidence>
<keyword evidence="6" id="KW-1185">Reference proteome</keyword>
<protein>
    <submittedName>
        <fullName evidence="5">Extracellular solute-binding protein</fullName>
    </submittedName>
</protein>
<dbReference type="Proteomes" id="UP000677305">
    <property type="component" value="Chromosome"/>
</dbReference>
<dbReference type="SUPFAM" id="SSF53850">
    <property type="entry name" value="Periplasmic binding protein-like II"/>
    <property type="match status" value="1"/>
</dbReference>
<keyword evidence="2" id="KW-0813">Transport</keyword>
<accession>A0A8J8SEK2</accession>